<dbReference type="AlphaFoldDB" id="A0A0K1Q3S4"/>
<dbReference type="KEGG" id="llu:AKJ09_07149"/>
<feature type="signal peptide" evidence="2">
    <location>
        <begin position="1"/>
        <end position="22"/>
    </location>
</feature>
<dbReference type="SUPFAM" id="SSF54001">
    <property type="entry name" value="Cysteine proteinases"/>
    <property type="match status" value="1"/>
</dbReference>
<evidence type="ECO:0000256" key="2">
    <source>
        <dbReference type="SAM" id="SignalP"/>
    </source>
</evidence>
<dbReference type="InterPro" id="IPR038765">
    <property type="entry name" value="Papain-like_cys_pep_sf"/>
</dbReference>
<dbReference type="OrthoDB" id="9815928at2"/>
<evidence type="ECO:0008006" key="5">
    <source>
        <dbReference type="Google" id="ProtNLM"/>
    </source>
</evidence>
<gene>
    <name evidence="3" type="ORF">AKJ09_07149</name>
</gene>
<sequence>MKTGILAASLAATILAAGHASAVTREEVLIRARAYAIHEWSSTSSNQKASCSPKYKSLFPPDDYVGLPYGWGGYMSLFEFDQNILSGYAAGAQEPDGVLDCIAGVDCSGFVSKTWQTGHFTTSSIPTTSSQINKNDMLPGDVFNQAGFHVALFSNLLQSGEPFLIEAAGYNTHFNGFGGWSYVNGYIPRRFSGISGTTASNPVGTTYNPIVVNSFPFNDSRNTKNSLSTVYDGCNAAAGTPEKGPEFIYKLEITTPGTLTASVQDDAATDVDIYLLEHLNTTACLARNDTAISKTVGCGTYYLVVDSYGADSSKAGPYTLSVNVAPSGQACSAVAGPSPFNPKGKLGDACSYPGHEDLPSCNPNLGSETCIYGSSSSFCSKACANENDCSALPGGGCCQDLTGKGEFYCLTKSFCDGSGGKPGVADAGTNPTGDPSTPKGQNPDGTSGEGEGEGDNADPTGSSGNGSGGTTTTASGCSLSHDSSSSAAWGVALAGLAMVAASRRRRSR</sequence>
<feature type="chain" id="PRO_5005466524" description="Peptidase C-terminal archaeal/bacterial domain-containing protein" evidence="2">
    <location>
        <begin position="23"/>
        <end position="508"/>
    </location>
</feature>
<feature type="compositionally biased region" description="Low complexity" evidence="1">
    <location>
        <begin position="470"/>
        <end position="484"/>
    </location>
</feature>
<dbReference type="Proteomes" id="UP000064967">
    <property type="component" value="Chromosome"/>
</dbReference>
<dbReference type="STRING" id="1391654.AKJ09_07149"/>
<name>A0A0K1Q3S4_9BACT</name>
<keyword evidence="4" id="KW-1185">Reference proteome</keyword>
<dbReference type="NCBIfam" id="TIGR03901">
    <property type="entry name" value="MYXO-CTERM"/>
    <property type="match status" value="1"/>
</dbReference>
<accession>A0A0K1Q3S4</accession>
<protein>
    <recommendedName>
        <fullName evidence="5">Peptidase C-terminal archaeal/bacterial domain-containing protein</fullName>
    </recommendedName>
</protein>
<dbReference type="Gene3D" id="2.60.120.380">
    <property type="match status" value="1"/>
</dbReference>
<evidence type="ECO:0000256" key="1">
    <source>
        <dbReference type="SAM" id="MobiDB-lite"/>
    </source>
</evidence>
<dbReference type="EMBL" id="CP012333">
    <property type="protein sequence ID" value="AKV00486.1"/>
    <property type="molecule type" value="Genomic_DNA"/>
</dbReference>
<dbReference type="Gene3D" id="3.90.1720.10">
    <property type="entry name" value="endopeptidase domain like (from Nostoc punctiforme)"/>
    <property type="match status" value="1"/>
</dbReference>
<dbReference type="RefSeq" id="WP_146651770.1">
    <property type="nucleotide sequence ID" value="NZ_CP012333.1"/>
</dbReference>
<proteinExistence type="predicted"/>
<feature type="region of interest" description="Disordered" evidence="1">
    <location>
        <begin position="425"/>
        <end position="484"/>
    </location>
</feature>
<organism evidence="3 4">
    <name type="scientific">Labilithrix luteola</name>
    <dbReference type="NCBI Taxonomy" id="1391654"/>
    <lineage>
        <taxon>Bacteria</taxon>
        <taxon>Pseudomonadati</taxon>
        <taxon>Myxococcota</taxon>
        <taxon>Polyangia</taxon>
        <taxon>Polyangiales</taxon>
        <taxon>Labilitrichaceae</taxon>
        <taxon>Labilithrix</taxon>
    </lineage>
</organism>
<reference evidence="3 4" key="1">
    <citation type="submission" date="2015-08" db="EMBL/GenBank/DDBJ databases">
        <authorList>
            <person name="Babu N.S."/>
            <person name="Beckwith C.J."/>
            <person name="Beseler K.G."/>
            <person name="Brison A."/>
            <person name="Carone J.V."/>
            <person name="Caskin T.P."/>
            <person name="Diamond M."/>
            <person name="Durham M.E."/>
            <person name="Foxe J.M."/>
            <person name="Go M."/>
            <person name="Henderson B.A."/>
            <person name="Jones I.B."/>
            <person name="McGettigan J.A."/>
            <person name="Micheletti S.J."/>
            <person name="Nasrallah M.E."/>
            <person name="Ortiz D."/>
            <person name="Piller C.R."/>
            <person name="Privatt S.R."/>
            <person name="Schneider S.L."/>
            <person name="Sharp S."/>
            <person name="Smith T.C."/>
            <person name="Stanton J.D."/>
            <person name="Ullery H.E."/>
            <person name="Wilson R.J."/>
            <person name="Serrano M.G."/>
            <person name="Buck G."/>
            <person name="Lee V."/>
            <person name="Wang Y."/>
            <person name="Carvalho R."/>
            <person name="Voegtly L."/>
            <person name="Shi R."/>
            <person name="Duckworth R."/>
            <person name="Johnson A."/>
            <person name="Loviza R."/>
            <person name="Walstead R."/>
            <person name="Shah Z."/>
            <person name="Kiflezghi M."/>
            <person name="Wade K."/>
            <person name="Ball S.L."/>
            <person name="Bradley K.W."/>
            <person name="Asai D.J."/>
            <person name="Bowman C.A."/>
            <person name="Russell D.A."/>
            <person name="Pope W.H."/>
            <person name="Jacobs-Sera D."/>
            <person name="Hendrix R.W."/>
            <person name="Hatfull G.F."/>
        </authorList>
    </citation>
    <scope>NUCLEOTIDE SEQUENCE [LARGE SCALE GENOMIC DNA]</scope>
    <source>
        <strain evidence="3 4">DSM 27648</strain>
    </source>
</reference>
<evidence type="ECO:0000313" key="3">
    <source>
        <dbReference type="EMBL" id="AKV00486.1"/>
    </source>
</evidence>
<feature type="compositionally biased region" description="Polar residues" evidence="1">
    <location>
        <begin position="429"/>
        <end position="445"/>
    </location>
</feature>
<evidence type="ECO:0000313" key="4">
    <source>
        <dbReference type="Proteomes" id="UP000064967"/>
    </source>
</evidence>
<keyword evidence="2" id="KW-0732">Signal</keyword>
<dbReference type="InterPro" id="IPR024038">
    <property type="entry name" value="MYXO-CTERM"/>
</dbReference>